<keyword evidence="1" id="KW-0472">Membrane</keyword>
<protein>
    <submittedName>
        <fullName evidence="2">Uncharacterized protein</fullName>
    </submittedName>
</protein>
<evidence type="ECO:0000256" key="1">
    <source>
        <dbReference type="SAM" id="Phobius"/>
    </source>
</evidence>
<feature type="transmembrane region" description="Helical" evidence="1">
    <location>
        <begin position="63"/>
        <end position="82"/>
    </location>
</feature>
<keyword evidence="3" id="KW-1185">Reference proteome</keyword>
<feature type="transmembrane region" description="Helical" evidence="1">
    <location>
        <begin position="152"/>
        <end position="172"/>
    </location>
</feature>
<dbReference type="EMBL" id="JAACJK010000110">
    <property type="protein sequence ID" value="KAF5332754.1"/>
    <property type="molecule type" value="Genomic_DNA"/>
</dbReference>
<proteinExistence type="predicted"/>
<sequence length="724" mass="81418">MGSHPSQYAYTTTYRYPPWRPVGLPQLLLAGITLLLSTVGQAYVLLTSSAFGSRYPYITSVDMIAIAATLLSIVGGSWLFALSKPNRSIRLDAELKSPLLDTFVNEKRALRIKVKPKRSVDTRATQAVYIPYFIAGNVCLGLWSVLWVAELYITSQIALLTHLIIQNYAIFISLHSWRHPDMRMSSGTWKMHILSKGNAALAVLFLWTNSGILENLSTPSTAEMLNNGTIFILMAVGGGPDPTIGLFLLYDLFALAYGTGAVKEWQIAFQYTALVVLFVLAWDLSGVTTERQESDMEDVLDGDGEIALDLEQHRFAPPTASYNCLAPSETKTFPAFLTNTMLLNFSPQSLLKMGLFAAFMTFVVLALAKRFGYSVTIGRISFFPFTIHDICYKYCSPKRFTTGLVRSTIIRFHIPTPSYPRITSIEVEGCSLVQGDAHAASVDHVVISVWFLPVFFRHTAGPIMTVKIEGFVADTINSKGEAWWVRDMRRNVMETLLQGETIRLHDLKTRIWLYKPITPPEDAHRLDIEGADFDTTVDEDEDEDDEGEVRVGHDELDDTAIRTREVADESEARIRVHGEHWLIRNPNNDRTYTFGEVNVELRRPWGAAPYDADPNLPTVEKKLEAPPGALVVSAKSSMWTKLPRPYTDERYLKASTPMQLFLSLIYFPHYVVRLVTDPLSVVDLDVSDAELTFREFRLRDAELLRQSAKAAMQEYQDISPASRQ</sequence>
<feature type="transmembrane region" description="Helical" evidence="1">
    <location>
        <begin position="127"/>
        <end position="146"/>
    </location>
</feature>
<feature type="transmembrane region" description="Helical" evidence="1">
    <location>
        <begin position="230"/>
        <end position="253"/>
    </location>
</feature>
<comment type="caution">
    <text evidence="2">The sequence shown here is derived from an EMBL/GenBank/DDBJ whole genome shotgun (WGS) entry which is preliminary data.</text>
</comment>
<dbReference type="AlphaFoldDB" id="A0A8H5C0T5"/>
<gene>
    <name evidence="2" type="ORF">D9611_005145</name>
</gene>
<reference evidence="2 3" key="1">
    <citation type="journal article" date="2020" name="ISME J.">
        <title>Uncovering the hidden diversity of litter-decomposition mechanisms in mushroom-forming fungi.</title>
        <authorList>
            <person name="Floudas D."/>
            <person name="Bentzer J."/>
            <person name="Ahren D."/>
            <person name="Johansson T."/>
            <person name="Persson P."/>
            <person name="Tunlid A."/>
        </authorList>
    </citation>
    <scope>NUCLEOTIDE SEQUENCE [LARGE SCALE GENOMIC DNA]</scope>
    <source>
        <strain evidence="2 3">CBS 175.51</strain>
    </source>
</reference>
<feature type="transmembrane region" description="Helical" evidence="1">
    <location>
        <begin position="27"/>
        <end position="51"/>
    </location>
</feature>
<accession>A0A8H5C0T5</accession>
<feature type="transmembrane region" description="Helical" evidence="1">
    <location>
        <begin position="350"/>
        <end position="368"/>
    </location>
</feature>
<evidence type="ECO:0000313" key="2">
    <source>
        <dbReference type="EMBL" id="KAF5332754.1"/>
    </source>
</evidence>
<keyword evidence="1" id="KW-0812">Transmembrane</keyword>
<keyword evidence="1" id="KW-1133">Transmembrane helix</keyword>
<evidence type="ECO:0000313" key="3">
    <source>
        <dbReference type="Proteomes" id="UP000541558"/>
    </source>
</evidence>
<dbReference type="OrthoDB" id="2798046at2759"/>
<feature type="transmembrane region" description="Helical" evidence="1">
    <location>
        <begin position="265"/>
        <end position="282"/>
    </location>
</feature>
<dbReference type="Proteomes" id="UP000541558">
    <property type="component" value="Unassembled WGS sequence"/>
</dbReference>
<name>A0A8H5C0T5_9AGAR</name>
<organism evidence="2 3">
    <name type="scientific">Ephemerocybe angulata</name>
    <dbReference type="NCBI Taxonomy" id="980116"/>
    <lineage>
        <taxon>Eukaryota</taxon>
        <taxon>Fungi</taxon>
        <taxon>Dikarya</taxon>
        <taxon>Basidiomycota</taxon>
        <taxon>Agaricomycotina</taxon>
        <taxon>Agaricomycetes</taxon>
        <taxon>Agaricomycetidae</taxon>
        <taxon>Agaricales</taxon>
        <taxon>Agaricineae</taxon>
        <taxon>Psathyrellaceae</taxon>
        <taxon>Ephemerocybe</taxon>
    </lineage>
</organism>